<dbReference type="RefSeq" id="WP_235603535.1">
    <property type="nucleotide sequence ID" value="NZ_LQYW01000013.1"/>
</dbReference>
<comment type="cofactor">
    <cofactor evidence="9">
        <name>Mg(2+)</name>
        <dbReference type="ChEBI" id="CHEBI:18420"/>
    </cofactor>
    <cofactor evidence="9">
        <name>Mn(2+)</name>
        <dbReference type="ChEBI" id="CHEBI:29035"/>
    </cofactor>
    <text evidence="9">Mg(2+) or Mn(2+) required for ssDNA cleavage activity.</text>
</comment>
<keyword evidence="7 9" id="KW-0051">Antiviral defense</keyword>
<dbReference type="Pfam" id="PF01930">
    <property type="entry name" value="Cas_Cas4"/>
    <property type="match status" value="1"/>
</dbReference>
<organism evidence="11 12">
    <name type="scientific">Parageobacillus toebii</name>
    <dbReference type="NCBI Taxonomy" id="153151"/>
    <lineage>
        <taxon>Bacteria</taxon>
        <taxon>Bacillati</taxon>
        <taxon>Bacillota</taxon>
        <taxon>Bacilli</taxon>
        <taxon>Bacillales</taxon>
        <taxon>Anoxybacillaceae</taxon>
        <taxon>Parageobacillus</taxon>
    </lineage>
</organism>
<evidence type="ECO:0000256" key="5">
    <source>
        <dbReference type="ARBA" id="ARBA00023004"/>
    </source>
</evidence>
<comment type="function">
    <text evidence="9">CRISPR (clustered regularly interspaced short palindromic repeat) is an adaptive immune system that provides protection against mobile genetic elements (viruses, transposable elements and conjugative plasmids). CRISPR clusters contain sequences complementary to antecedent mobile elements and target invading nucleic acids. CRISPR clusters are transcribed and processed into CRISPR RNA (crRNA).</text>
</comment>
<dbReference type="EC" id="3.1.12.1" evidence="9"/>
<dbReference type="InterPro" id="IPR011604">
    <property type="entry name" value="PDDEXK-like_dom_sf"/>
</dbReference>
<dbReference type="PANTHER" id="PTHR37168">
    <property type="entry name" value="CRISPR-ASSOCIATED EXONUCLEASE CAS4"/>
    <property type="match status" value="1"/>
</dbReference>
<keyword evidence="1 9" id="KW-0540">Nuclease</keyword>
<keyword evidence="2 9" id="KW-0479">Metal-binding</keyword>
<comment type="similarity">
    <text evidence="9">Belongs to the CRISPR-associated exonuclease Cas4 family.</text>
</comment>
<evidence type="ECO:0000256" key="1">
    <source>
        <dbReference type="ARBA" id="ARBA00022722"/>
    </source>
</evidence>
<dbReference type="GO" id="GO:0046872">
    <property type="term" value="F:metal ion binding"/>
    <property type="evidence" value="ECO:0007669"/>
    <property type="project" value="UniProtKB-KW"/>
</dbReference>
<evidence type="ECO:0000256" key="9">
    <source>
        <dbReference type="RuleBase" id="RU365022"/>
    </source>
</evidence>
<evidence type="ECO:0000313" key="11">
    <source>
        <dbReference type="EMBL" id="KYD32440.1"/>
    </source>
</evidence>
<dbReference type="Proteomes" id="UP000075324">
    <property type="component" value="Unassembled WGS sequence"/>
</dbReference>
<keyword evidence="4 9" id="KW-0269">Exonuclease</keyword>
<dbReference type="AlphaFoldDB" id="A0A150N6V0"/>
<evidence type="ECO:0000256" key="2">
    <source>
        <dbReference type="ARBA" id="ARBA00022723"/>
    </source>
</evidence>
<evidence type="ECO:0000256" key="7">
    <source>
        <dbReference type="ARBA" id="ARBA00023118"/>
    </source>
</evidence>
<dbReference type="EMBL" id="LQYW01000013">
    <property type="protein sequence ID" value="KYD32440.1"/>
    <property type="molecule type" value="Genomic_DNA"/>
</dbReference>
<evidence type="ECO:0000256" key="6">
    <source>
        <dbReference type="ARBA" id="ARBA00023014"/>
    </source>
</evidence>
<dbReference type="InterPro" id="IPR013343">
    <property type="entry name" value="CRISPR-assoc_prot_Cas4"/>
</dbReference>
<evidence type="ECO:0000256" key="4">
    <source>
        <dbReference type="ARBA" id="ARBA00022839"/>
    </source>
</evidence>
<dbReference type="Gene3D" id="3.90.320.10">
    <property type="match status" value="1"/>
</dbReference>
<name>A0A150N6V0_9BACL</name>
<evidence type="ECO:0000259" key="10">
    <source>
        <dbReference type="Pfam" id="PF01930"/>
    </source>
</evidence>
<proteinExistence type="inferred from homology"/>
<protein>
    <recommendedName>
        <fullName evidence="9">CRISPR-associated exonuclease Cas4</fullName>
        <ecNumber evidence="9">3.1.12.1</ecNumber>
    </recommendedName>
</protein>
<reference evidence="11 12" key="1">
    <citation type="submission" date="2016-01" db="EMBL/GenBank/DDBJ databases">
        <title>Draft Genome Sequences of Seven Thermophilic Sporeformers Isolated from Foods.</title>
        <authorList>
            <person name="Berendsen E.M."/>
            <person name="Wells-Bennik M.H."/>
            <person name="Krawcyk A.O."/>
            <person name="De Jong A."/>
            <person name="Holsappel S."/>
            <person name="Eijlander R.T."/>
            <person name="Kuipers O.P."/>
        </authorList>
    </citation>
    <scope>NUCLEOTIDE SEQUENCE [LARGE SCALE GENOMIC DNA]</scope>
    <source>
        <strain evidence="11 12">B4110</strain>
    </source>
</reference>
<dbReference type="NCBIfam" id="TIGR00372">
    <property type="entry name" value="cas4"/>
    <property type="match status" value="1"/>
</dbReference>
<dbReference type="PATRIC" id="fig|153151.4.peg.432"/>
<dbReference type="GO" id="GO:0051536">
    <property type="term" value="F:iron-sulfur cluster binding"/>
    <property type="evidence" value="ECO:0007669"/>
    <property type="project" value="UniProtKB-KW"/>
</dbReference>
<evidence type="ECO:0000313" key="12">
    <source>
        <dbReference type="Proteomes" id="UP000075324"/>
    </source>
</evidence>
<keyword evidence="3 9" id="KW-0378">Hydrolase</keyword>
<dbReference type="GO" id="GO:0051607">
    <property type="term" value="P:defense response to virus"/>
    <property type="evidence" value="ECO:0007669"/>
    <property type="project" value="UniProtKB-KW"/>
</dbReference>
<accession>A0A150N6V0</accession>
<comment type="caution">
    <text evidence="11">The sequence shown here is derived from an EMBL/GenBank/DDBJ whole genome shotgun (WGS) entry which is preliminary data.</text>
</comment>
<keyword evidence="8 9" id="KW-0464">Manganese</keyword>
<evidence type="ECO:0000256" key="8">
    <source>
        <dbReference type="ARBA" id="ARBA00023211"/>
    </source>
</evidence>
<gene>
    <name evidence="11" type="ORF">B4110_0329</name>
</gene>
<dbReference type="GO" id="GO:0004527">
    <property type="term" value="F:exonuclease activity"/>
    <property type="evidence" value="ECO:0007669"/>
    <property type="project" value="UniProtKB-KW"/>
</dbReference>
<dbReference type="InterPro" id="IPR022765">
    <property type="entry name" value="Dna2/Cas4_DUF83"/>
</dbReference>
<dbReference type="PANTHER" id="PTHR37168:SF2">
    <property type="entry name" value="CRISPR-ASSOCIATED EXONUCLEASE CAS4"/>
    <property type="match status" value="1"/>
</dbReference>
<keyword evidence="6 9" id="KW-0411">Iron-sulfur</keyword>
<comment type="cofactor">
    <cofactor evidence="9">
        <name>iron-sulfur cluster</name>
        <dbReference type="ChEBI" id="CHEBI:30408"/>
    </cofactor>
</comment>
<keyword evidence="5 9" id="KW-0408">Iron</keyword>
<evidence type="ECO:0000256" key="3">
    <source>
        <dbReference type="ARBA" id="ARBA00022801"/>
    </source>
</evidence>
<sequence length="170" mass="20101">MDYVMDVNGTHIWYYFICKREVWLIAHQIAADQEDDNLEIGRFISEISYQRQKKELLIGNIKVDRIRREGDTLVVGEVKKSSTYEKSAYYQLLFYLDTLRKMGIEAKGELLFPKEKKVTKVEWTEEGKRVLEEAVADIRRIARLPVPPEPKKIGFCRSCAYREYCFAEEY</sequence>
<feature type="domain" description="DUF83" evidence="10">
    <location>
        <begin position="8"/>
        <end position="166"/>
    </location>
</feature>